<dbReference type="SUPFAM" id="SSF57997">
    <property type="entry name" value="Tropomyosin"/>
    <property type="match status" value="1"/>
</dbReference>
<feature type="compositionally biased region" description="Basic and acidic residues" evidence="2">
    <location>
        <begin position="319"/>
        <end position="328"/>
    </location>
</feature>
<dbReference type="InParanoid" id="A0A074YLE8"/>
<evidence type="ECO:0000313" key="3">
    <source>
        <dbReference type="EMBL" id="KEQ96889.1"/>
    </source>
</evidence>
<dbReference type="Proteomes" id="UP000030641">
    <property type="component" value="Unassembled WGS sequence"/>
</dbReference>
<feature type="region of interest" description="Disordered" evidence="2">
    <location>
        <begin position="360"/>
        <end position="392"/>
    </location>
</feature>
<dbReference type="HOGENOM" id="CLU_543986_0_0_1"/>
<evidence type="ECO:0000313" key="4">
    <source>
        <dbReference type="Proteomes" id="UP000030641"/>
    </source>
</evidence>
<keyword evidence="4" id="KW-1185">Reference proteome</keyword>
<gene>
    <name evidence="3" type="ORF">AUEXF2481DRAFT_28017</name>
</gene>
<evidence type="ECO:0000256" key="2">
    <source>
        <dbReference type="SAM" id="MobiDB-lite"/>
    </source>
</evidence>
<feature type="region of interest" description="Disordered" evidence="2">
    <location>
        <begin position="281"/>
        <end position="337"/>
    </location>
</feature>
<feature type="compositionally biased region" description="Basic residues" evidence="2">
    <location>
        <begin position="360"/>
        <end position="370"/>
    </location>
</feature>
<dbReference type="RefSeq" id="XP_013345322.1">
    <property type="nucleotide sequence ID" value="XM_013489868.1"/>
</dbReference>
<evidence type="ECO:0000256" key="1">
    <source>
        <dbReference type="SAM" id="Coils"/>
    </source>
</evidence>
<sequence>MDEQSLLDASPKSVEDFPFELDNMKPTDSQSALARCFVKFGQSLRTHSRKLTKLKRNVSKSKKDASKAKKDFPKLRTFANDNATLVNQLQTNLENVREELKSLKPTVEEHECALTLVQQVPARVGLVEERLGSIQEDVMNMKSTVKMNAEAYNLVQGVPGRIKDLEDQIYCVREDFRTIESSMNEASNAFGRNQEVIDPFKDLEARLHNVQEDIESIKPIVDEHTKVVDLVRETPSRVDNLQDKLRIFRKSFEKMKPMVKEHEEALEQTITLLKSPIFEEDGGYDSSRHRHRHADPTFGTAANSDGFQETDDELADDEHDNRADDDHSAGFGAAAEHDDYQDIEELLLVDKDKEDRANCYHKARHNRRHQSKSDEEASHMDGDEEAETSQLLSRSKRYLKRAGDPLLEESPAQRPRSDVKVWVNGSGDLVTDASYLARGTAWKNLKTSWEATKKFYDEKDKYWTSINELLDLPEGFKGEFGPDMFLAKTTMISRKYVGVWE</sequence>
<protein>
    <submittedName>
        <fullName evidence="3">Uncharacterized protein</fullName>
    </submittedName>
</protein>
<name>A0A074YLE8_AURSE</name>
<dbReference type="Gene3D" id="1.20.1480.30">
    <property type="entry name" value="Designed four-helix bundle protein"/>
    <property type="match status" value="1"/>
</dbReference>
<accession>A0A074YLE8</accession>
<proteinExistence type="predicted"/>
<organism evidence="3 4">
    <name type="scientific">Aureobasidium subglaciale (strain EXF-2481)</name>
    <name type="common">Aureobasidium pullulans var. subglaciale</name>
    <dbReference type="NCBI Taxonomy" id="1043005"/>
    <lineage>
        <taxon>Eukaryota</taxon>
        <taxon>Fungi</taxon>
        <taxon>Dikarya</taxon>
        <taxon>Ascomycota</taxon>
        <taxon>Pezizomycotina</taxon>
        <taxon>Dothideomycetes</taxon>
        <taxon>Dothideomycetidae</taxon>
        <taxon>Dothideales</taxon>
        <taxon>Saccotheciaceae</taxon>
        <taxon>Aureobasidium</taxon>
    </lineage>
</organism>
<dbReference type="GeneID" id="25363634"/>
<dbReference type="EMBL" id="KL584755">
    <property type="protein sequence ID" value="KEQ96889.1"/>
    <property type="molecule type" value="Genomic_DNA"/>
</dbReference>
<keyword evidence="1" id="KW-0175">Coiled coil</keyword>
<reference evidence="3 4" key="1">
    <citation type="journal article" date="2014" name="BMC Genomics">
        <title>Genome sequencing of four Aureobasidium pullulans varieties: biotechnological potential, stress tolerance, and description of new species.</title>
        <authorList>
            <person name="Gostin Ar C."/>
            <person name="Ohm R.A."/>
            <person name="Kogej T."/>
            <person name="Sonjak S."/>
            <person name="Turk M."/>
            <person name="Zajc J."/>
            <person name="Zalar P."/>
            <person name="Grube M."/>
            <person name="Sun H."/>
            <person name="Han J."/>
            <person name="Sharma A."/>
            <person name="Chiniquy J."/>
            <person name="Ngan C.Y."/>
            <person name="Lipzen A."/>
            <person name="Barry K."/>
            <person name="Grigoriev I.V."/>
            <person name="Gunde-Cimerman N."/>
        </authorList>
    </citation>
    <scope>NUCLEOTIDE SEQUENCE [LARGE SCALE GENOMIC DNA]</scope>
    <source>
        <strain evidence="3 4">EXF-2481</strain>
    </source>
</reference>
<feature type="compositionally biased region" description="Basic and acidic residues" evidence="2">
    <location>
        <begin position="371"/>
        <end position="381"/>
    </location>
</feature>
<dbReference type="AlphaFoldDB" id="A0A074YLE8"/>
<feature type="compositionally biased region" description="Acidic residues" evidence="2">
    <location>
        <begin position="308"/>
        <end position="318"/>
    </location>
</feature>
<feature type="coiled-coil region" evidence="1">
    <location>
        <begin position="44"/>
        <end position="106"/>
    </location>
</feature>